<dbReference type="GO" id="GO:0008930">
    <property type="term" value="F:methylthioadenosine nucleosidase activity"/>
    <property type="evidence" value="ECO:0007669"/>
    <property type="project" value="TreeGrafter"/>
</dbReference>
<dbReference type="PANTHER" id="PTHR46832:SF1">
    <property type="entry name" value="5'-METHYLTHIOADENOSINE_S-ADENOSYLHOMOCYSTEINE NUCLEOSIDASE"/>
    <property type="match status" value="1"/>
</dbReference>
<feature type="signal peptide" evidence="1">
    <location>
        <begin position="1"/>
        <end position="26"/>
    </location>
</feature>
<name>A0A1G5E1T3_9BACT</name>
<keyword evidence="4" id="KW-1185">Reference proteome</keyword>
<dbReference type="CDD" id="cd09008">
    <property type="entry name" value="MTAN"/>
    <property type="match status" value="1"/>
</dbReference>
<dbReference type="GO" id="GO:0009116">
    <property type="term" value="P:nucleoside metabolic process"/>
    <property type="evidence" value="ECO:0007669"/>
    <property type="project" value="InterPro"/>
</dbReference>
<dbReference type="InterPro" id="IPR035994">
    <property type="entry name" value="Nucleoside_phosphorylase_sf"/>
</dbReference>
<proteinExistence type="predicted"/>
<protein>
    <submittedName>
        <fullName evidence="3">Adenosylhomocysteine nucleosidase</fullName>
    </submittedName>
</protein>
<keyword evidence="1" id="KW-0732">Signal</keyword>
<evidence type="ECO:0000256" key="1">
    <source>
        <dbReference type="SAM" id="SignalP"/>
    </source>
</evidence>
<evidence type="ECO:0000313" key="3">
    <source>
        <dbReference type="EMBL" id="SCY20926.1"/>
    </source>
</evidence>
<dbReference type="SUPFAM" id="SSF53167">
    <property type="entry name" value="Purine and uridine phosphorylases"/>
    <property type="match status" value="1"/>
</dbReference>
<dbReference type="PANTHER" id="PTHR46832">
    <property type="entry name" value="5'-METHYLTHIOADENOSINE/S-ADENOSYLHOMOCYSTEINE NUCLEOSIDASE"/>
    <property type="match status" value="1"/>
</dbReference>
<sequence>MTKRVSVLLAAILFAVAIMGSSHAFAAPENRPIVIQGAMDVETQFMISKLADVEELTMGGWRFFKGTLEGYPVVIAKTEVGMTNAAASTVLAIETFNPSAIINQGTSGGHDPKLHRYDIVLGTTSVNFGNFRTEHGDAGKGVKPEKWIPMTLTINVKGEPKEFQDFKGDSHLLKVAENTAGTYKNGKVVKGVIGSADQWNRELDRIDWIHATYKTSAEEMETASAAQVAEAYGVPFLGIRILSNSEIHDEGFDPKAGVYCQEYVLNVVKKLIR</sequence>
<dbReference type="STRING" id="419481.SAMN05216233_105122"/>
<dbReference type="InterPro" id="IPR000845">
    <property type="entry name" value="Nucleoside_phosphorylase_d"/>
</dbReference>
<dbReference type="AlphaFoldDB" id="A0A1G5E1T3"/>
<dbReference type="GO" id="GO:0008782">
    <property type="term" value="F:adenosylhomocysteine nucleosidase activity"/>
    <property type="evidence" value="ECO:0007669"/>
    <property type="project" value="TreeGrafter"/>
</dbReference>
<feature type="domain" description="Nucleoside phosphorylase" evidence="2">
    <location>
        <begin position="32"/>
        <end position="246"/>
    </location>
</feature>
<dbReference type="Pfam" id="PF01048">
    <property type="entry name" value="PNP_UDP_1"/>
    <property type="match status" value="1"/>
</dbReference>
<accession>A0A1G5E1T3</accession>
<dbReference type="Proteomes" id="UP000198870">
    <property type="component" value="Unassembled WGS sequence"/>
</dbReference>
<dbReference type="RefSeq" id="WP_092210292.1">
    <property type="nucleotide sequence ID" value="NZ_FMUX01000005.1"/>
</dbReference>
<dbReference type="Gene3D" id="3.40.50.1580">
    <property type="entry name" value="Nucleoside phosphorylase domain"/>
    <property type="match status" value="1"/>
</dbReference>
<dbReference type="EMBL" id="FMUX01000005">
    <property type="protein sequence ID" value="SCY20926.1"/>
    <property type="molecule type" value="Genomic_DNA"/>
</dbReference>
<gene>
    <name evidence="3" type="ORF">SAMN05216233_105122</name>
</gene>
<dbReference type="OrthoDB" id="9792278at2"/>
<dbReference type="GO" id="GO:0005829">
    <property type="term" value="C:cytosol"/>
    <property type="evidence" value="ECO:0007669"/>
    <property type="project" value="TreeGrafter"/>
</dbReference>
<feature type="chain" id="PRO_5011579675" evidence="1">
    <location>
        <begin position="27"/>
        <end position="273"/>
    </location>
</feature>
<reference evidence="3 4" key="1">
    <citation type="submission" date="2016-10" db="EMBL/GenBank/DDBJ databases">
        <authorList>
            <person name="de Groot N.N."/>
        </authorList>
    </citation>
    <scope>NUCLEOTIDE SEQUENCE [LARGE SCALE GENOMIC DNA]</scope>
    <source>
        <strain evidence="3 4">AA1</strain>
    </source>
</reference>
<evidence type="ECO:0000313" key="4">
    <source>
        <dbReference type="Proteomes" id="UP000198870"/>
    </source>
</evidence>
<evidence type="ECO:0000259" key="2">
    <source>
        <dbReference type="Pfam" id="PF01048"/>
    </source>
</evidence>
<organism evidence="3 4">
    <name type="scientific">Desulfoluna spongiiphila</name>
    <dbReference type="NCBI Taxonomy" id="419481"/>
    <lineage>
        <taxon>Bacteria</taxon>
        <taxon>Pseudomonadati</taxon>
        <taxon>Thermodesulfobacteriota</taxon>
        <taxon>Desulfobacteria</taxon>
        <taxon>Desulfobacterales</taxon>
        <taxon>Desulfolunaceae</taxon>
        <taxon>Desulfoluna</taxon>
    </lineage>
</organism>
<dbReference type="GO" id="GO:0019284">
    <property type="term" value="P:L-methionine salvage from S-adenosylmethionine"/>
    <property type="evidence" value="ECO:0007669"/>
    <property type="project" value="TreeGrafter"/>
</dbReference>